<keyword evidence="3" id="KW-1185">Reference proteome</keyword>
<dbReference type="Proteomes" id="UP000605848">
    <property type="component" value="Unassembled WGS sequence"/>
</dbReference>
<accession>A0A936ZBZ2</accession>
<proteinExistence type="predicted"/>
<protein>
    <submittedName>
        <fullName evidence="2">Uncharacterized protein</fullName>
    </submittedName>
</protein>
<comment type="caution">
    <text evidence="2">The sequence shown here is derived from an EMBL/GenBank/DDBJ whole genome shotgun (WGS) entry which is preliminary data.</text>
</comment>
<evidence type="ECO:0000313" key="2">
    <source>
        <dbReference type="EMBL" id="MBL0407257.1"/>
    </source>
</evidence>
<feature type="compositionally biased region" description="Acidic residues" evidence="1">
    <location>
        <begin position="202"/>
        <end position="214"/>
    </location>
</feature>
<dbReference type="RefSeq" id="WP_202064291.1">
    <property type="nucleotide sequence ID" value="NZ_JAEQMY010000071.1"/>
</dbReference>
<feature type="region of interest" description="Disordered" evidence="1">
    <location>
        <begin position="193"/>
        <end position="214"/>
    </location>
</feature>
<dbReference type="AlphaFoldDB" id="A0A936ZBZ2"/>
<dbReference type="Gene3D" id="2.40.320.10">
    <property type="entry name" value="Hypothetical Protein Pfu-838710-001"/>
    <property type="match status" value="1"/>
</dbReference>
<organism evidence="2 3">
    <name type="scientific">Microvirga aerilata</name>
    <dbReference type="NCBI Taxonomy" id="670292"/>
    <lineage>
        <taxon>Bacteria</taxon>
        <taxon>Pseudomonadati</taxon>
        <taxon>Pseudomonadota</taxon>
        <taxon>Alphaproteobacteria</taxon>
        <taxon>Hyphomicrobiales</taxon>
        <taxon>Methylobacteriaceae</taxon>
        <taxon>Microvirga</taxon>
    </lineage>
</organism>
<name>A0A936ZBZ2_9HYPH</name>
<reference evidence="2" key="1">
    <citation type="submission" date="2021-01" db="EMBL/GenBank/DDBJ databases">
        <title>Microvirga sp.</title>
        <authorList>
            <person name="Kim M.K."/>
        </authorList>
    </citation>
    <scope>NUCLEOTIDE SEQUENCE</scope>
    <source>
        <strain evidence="2">5420S-16</strain>
    </source>
</reference>
<sequence>MSTTRVFLLASSLARLIEKERGGHRIQQGYFPDRPDRGTHVQVEEHTGQLILATNGPDGSVHEPTDIPLSYAEALLELAPGRVEYLDISLNIGTHTAAILRFISPGPLDLITVAFEQDGQARNFQPLPWFGPEVTSEPVYHTRSIAMTGLPTVPEVEANNAALDSLLDTLDNGLGGQQKVQRARAEQLIAPQPRASIPFEVSSEDEDDTDDLAIEDSVIRELARSLRPRR</sequence>
<evidence type="ECO:0000256" key="1">
    <source>
        <dbReference type="SAM" id="MobiDB-lite"/>
    </source>
</evidence>
<evidence type="ECO:0000313" key="3">
    <source>
        <dbReference type="Proteomes" id="UP000605848"/>
    </source>
</evidence>
<gene>
    <name evidence="2" type="ORF">JKG68_25350</name>
</gene>
<dbReference type="EMBL" id="JAEQMY010000071">
    <property type="protein sequence ID" value="MBL0407257.1"/>
    <property type="molecule type" value="Genomic_DNA"/>
</dbReference>